<reference evidence="3" key="1">
    <citation type="journal article" date="2013" name="Nat. Genet.">
        <title>The Capsella rubella genome and the genomic consequences of rapid mating system evolution.</title>
        <authorList>
            <person name="Slotte T."/>
            <person name="Hazzouri K.M."/>
            <person name="Agren J.A."/>
            <person name="Koenig D."/>
            <person name="Maumus F."/>
            <person name="Guo Y.L."/>
            <person name="Steige K."/>
            <person name="Platts A.E."/>
            <person name="Escobar J.S."/>
            <person name="Newman L.K."/>
            <person name="Wang W."/>
            <person name="Mandakova T."/>
            <person name="Vello E."/>
            <person name="Smith L.M."/>
            <person name="Henz S.R."/>
            <person name="Steffen J."/>
            <person name="Takuno S."/>
            <person name="Brandvain Y."/>
            <person name="Coop G."/>
            <person name="Andolfatto P."/>
            <person name="Hu T.T."/>
            <person name="Blanchette M."/>
            <person name="Clark R.M."/>
            <person name="Quesneville H."/>
            <person name="Nordborg M."/>
            <person name="Gaut B.S."/>
            <person name="Lysak M.A."/>
            <person name="Jenkins J."/>
            <person name="Grimwood J."/>
            <person name="Chapman J."/>
            <person name="Prochnik S."/>
            <person name="Shu S."/>
            <person name="Rokhsar D."/>
            <person name="Schmutz J."/>
            <person name="Weigel D."/>
            <person name="Wright S.I."/>
        </authorList>
    </citation>
    <scope>NUCLEOTIDE SEQUENCE [LARGE SCALE GENOMIC DNA]</scope>
    <source>
        <strain evidence="3">cv. Monte Gargano</strain>
    </source>
</reference>
<gene>
    <name evidence="2" type="ORF">CARUB_v10018850mg</name>
</gene>
<dbReference type="AlphaFoldDB" id="R0FS08"/>
<evidence type="ECO:0000313" key="2">
    <source>
        <dbReference type="EMBL" id="EOA25507.1"/>
    </source>
</evidence>
<name>R0FS08_9BRAS</name>
<organism evidence="2 3">
    <name type="scientific">Capsella rubella</name>
    <dbReference type="NCBI Taxonomy" id="81985"/>
    <lineage>
        <taxon>Eukaryota</taxon>
        <taxon>Viridiplantae</taxon>
        <taxon>Streptophyta</taxon>
        <taxon>Embryophyta</taxon>
        <taxon>Tracheophyta</taxon>
        <taxon>Spermatophyta</taxon>
        <taxon>Magnoliopsida</taxon>
        <taxon>eudicotyledons</taxon>
        <taxon>Gunneridae</taxon>
        <taxon>Pentapetalae</taxon>
        <taxon>rosids</taxon>
        <taxon>malvids</taxon>
        <taxon>Brassicales</taxon>
        <taxon>Brassicaceae</taxon>
        <taxon>Camelineae</taxon>
        <taxon>Capsella</taxon>
    </lineage>
</organism>
<dbReference type="EMBL" id="KB870809">
    <property type="protein sequence ID" value="EOA25507.1"/>
    <property type="molecule type" value="Genomic_DNA"/>
</dbReference>
<feature type="domain" description="Transposase-associated" evidence="1">
    <location>
        <begin position="6"/>
        <end position="85"/>
    </location>
</feature>
<accession>R0FS08</accession>
<evidence type="ECO:0000313" key="3">
    <source>
        <dbReference type="Proteomes" id="UP000029121"/>
    </source>
</evidence>
<evidence type="ECO:0000259" key="1">
    <source>
        <dbReference type="Pfam" id="PF13963"/>
    </source>
</evidence>
<proteinExistence type="predicted"/>
<protein>
    <recommendedName>
        <fullName evidence="1">Transposase-associated domain-containing protein</fullName>
    </recommendedName>
</protein>
<dbReference type="Proteomes" id="UP000029121">
    <property type="component" value="Unassembled WGS sequence"/>
</dbReference>
<dbReference type="InterPro" id="IPR029480">
    <property type="entry name" value="Transpos_assoc"/>
</dbReference>
<sequence>MNNFRAWLDGERFHSNGMLTRDYAAGLTEFMHVAMNQESCLRSGMMFCPCPCCNNKKFIDKDLVWGHIYRDGIMSSYKIWFYHGEKDAYHVGSSSGNAPERVEESIIREEEVETVQMVHDAYRENMNSFVEHENTIISLQN</sequence>
<dbReference type="Pfam" id="PF13963">
    <property type="entry name" value="Transpos_assoc"/>
    <property type="match status" value="1"/>
</dbReference>
<keyword evidence="3" id="KW-1185">Reference proteome</keyword>